<feature type="non-terminal residue" evidence="1">
    <location>
        <position position="1"/>
    </location>
</feature>
<proteinExistence type="predicted"/>
<organism evidence="1 2">
    <name type="scientific">Trifolium medium</name>
    <dbReference type="NCBI Taxonomy" id="97028"/>
    <lineage>
        <taxon>Eukaryota</taxon>
        <taxon>Viridiplantae</taxon>
        <taxon>Streptophyta</taxon>
        <taxon>Embryophyta</taxon>
        <taxon>Tracheophyta</taxon>
        <taxon>Spermatophyta</taxon>
        <taxon>Magnoliopsida</taxon>
        <taxon>eudicotyledons</taxon>
        <taxon>Gunneridae</taxon>
        <taxon>Pentapetalae</taxon>
        <taxon>rosids</taxon>
        <taxon>fabids</taxon>
        <taxon>Fabales</taxon>
        <taxon>Fabaceae</taxon>
        <taxon>Papilionoideae</taxon>
        <taxon>50 kb inversion clade</taxon>
        <taxon>NPAAA clade</taxon>
        <taxon>Hologalegina</taxon>
        <taxon>IRL clade</taxon>
        <taxon>Trifolieae</taxon>
        <taxon>Trifolium</taxon>
    </lineage>
</organism>
<keyword evidence="2" id="KW-1185">Reference proteome</keyword>
<dbReference type="AlphaFoldDB" id="A0A392PXR8"/>
<sequence length="72" mass="8320">RARSIVSLVWHAVVWSFWNSRNEVIFSGRPFSAEELVDRVKRSSWIWFSDKTPGHPCSLYEYVGGGTFTVLD</sequence>
<evidence type="ECO:0000313" key="2">
    <source>
        <dbReference type="Proteomes" id="UP000265520"/>
    </source>
</evidence>
<reference evidence="1 2" key="1">
    <citation type="journal article" date="2018" name="Front. Plant Sci.">
        <title>Red Clover (Trifolium pratense) and Zigzag Clover (T. medium) - A Picture of Genomic Similarities and Differences.</title>
        <authorList>
            <person name="Dluhosova J."/>
            <person name="Istvanek J."/>
            <person name="Nedelnik J."/>
            <person name="Repkova J."/>
        </authorList>
    </citation>
    <scope>NUCLEOTIDE SEQUENCE [LARGE SCALE GENOMIC DNA]</scope>
    <source>
        <strain evidence="2">cv. 10/8</strain>
        <tissue evidence="1">Leaf</tissue>
    </source>
</reference>
<evidence type="ECO:0000313" key="1">
    <source>
        <dbReference type="EMBL" id="MCI16309.1"/>
    </source>
</evidence>
<dbReference type="EMBL" id="LXQA010100270">
    <property type="protein sequence ID" value="MCI16309.1"/>
    <property type="molecule type" value="Genomic_DNA"/>
</dbReference>
<dbReference type="Proteomes" id="UP000265520">
    <property type="component" value="Unassembled WGS sequence"/>
</dbReference>
<name>A0A392PXR8_9FABA</name>
<accession>A0A392PXR8</accession>
<protein>
    <submittedName>
        <fullName evidence="1">Uncharacterized protein</fullName>
    </submittedName>
</protein>
<comment type="caution">
    <text evidence="1">The sequence shown here is derived from an EMBL/GenBank/DDBJ whole genome shotgun (WGS) entry which is preliminary data.</text>
</comment>